<dbReference type="Pfam" id="PF13620">
    <property type="entry name" value="CarboxypepD_reg"/>
    <property type="match status" value="1"/>
</dbReference>
<keyword evidence="2" id="KW-0812">Transmembrane</keyword>
<comment type="caution">
    <text evidence="3">The sequence shown here is derived from an EMBL/GenBank/DDBJ whole genome shotgun (WGS) entry which is preliminary data.</text>
</comment>
<dbReference type="Proteomes" id="UP000176451">
    <property type="component" value="Unassembled WGS sequence"/>
</dbReference>
<dbReference type="SUPFAM" id="SSF49464">
    <property type="entry name" value="Carboxypeptidase regulatory domain-like"/>
    <property type="match status" value="1"/>
</dbReference>
<evidence type="ECO:0000313" key="3">
    <source>
        <dbReference type="EMBL" id="OGD66309.1"/>
    </source>
</evidence>
<feature type="transmembrane region" description="Helical" evidence="2">
    <location>
        <begin position="129"/>
        <end position="151"/>
    </location>
</feature>
<gene>
    <name evidence="3" type="ORF">A3F08_02205</name>
</gene>
<feature type="region of interest" description="Disordered" evidence="1">
    <location>
        <begin position="31"/>
        <end position="86"/>
    </location>
</feature>
<evidence type="ECO:0000256" key="1">
    <source>
        <dbReference type="SAM" id="MobiDB-lite"/>
    </source>
</evidence>
<organism evidence="3 4">
    <name type="scientific">Candidatus Berkelbacteria bacterium RIFCSPHIGHO2_12_FULL_36_9</name>
    <dbReference type="NCBI Taxonomy" id="1797469"/>
    <lineage>
        <taxon>Bacteria</taxon>
        <taxon>Candidatus Berkelbacteria</taxon>
    </lineage>
</organism>
<evidence type="ECO:0000313" key="4">
    <source>
        <dbReference type="Proteomes" id="UP000176451"/>
    </source>
</evidence>
<sequence length="322" mass="35912">MKKIIIGFVTILIVNFVFISVAFAQIEPNNSQSPQPIGTNSIQPSPSPSFSQPTGTSPLPSNSNSPLPQQSQNVSPSPSKSPVSSDSDSLVVNIAKKINAILVIPEDILVFLVSNISFITEKNVLVVQFYFYMIFMLFLVGTIAFEIYNWIKKIKPWGTIYDSKSKQPVGLATVRLFSAEEKKLLQTVVTDQEGRYNFLVQPGNYYIEVIKEGFHFPSRIITSDNDGQYTNLYKGENISINKENAFLSSNIAVDSSKEVVAKKFSLSFIMIVNYLRLPLLVVTTIIALVFLFVLQATSALIIVIVLAVFWFSEIYYALKGHK</sequence>
<feature type="compositionally biased region" description="Low complexity" evidence="1">
    <location>
        <begin position="48"/>
        <end position="86"/>
    </location>
</feature>
<keyword evidence="2" id="KW-0472">Membrane</keyword>
<name>A0A1F5EFW0_9BACT</name>
<accession>A0A1F5EFW0</accession>
<reference evidence="3 4" key="1">
    <citation type="journal article" date="2016" name="Nat. Commun.">
        <title>Thousands of microbial genomes shed light on interconnected biogeochemical processes in an aquifer system.</title>
        <authorList>
            <person name="Anantharaman K."/>
            <person name="Brown C.T."/>
            <person name="Hug L.A."/>
            <person name="Sharon I."/>
            <person name="Castelle C.J."/>
            <person name="Probst A.J."/>
            <person name="Thomas B.C."/>
            <person name="Singh A."/>
            <person name="Wilkins M.J."/>
            <person name="Karaoz U."/>
            <person name="Brodie E.L."/>
            <person name="Williams K.H."/>
            <person name="Hubbard S.S."/>
            <person name="Banfield J.F."/>
        </authorList>
    </citation>
    <scope>NUCLEOTIDE SEQUENCE [LARGE SCALE GENOMIC DNA]</scope>
</reference>
<dbReference type="InterPro" id="IPR008969">
    <property type="entry name" value="CarboxyPept-like_regulatory"/>
</dbReference>
<keyword evidence="2" id="KW-1133">Transmembrane helix</keyword>
<dbReference type="AlphaFoldDB" id="A0A1F5EFW0"/>
<feature type="compositionally biased region" description="Polar residues" evidence="1">
    <location>
        <begin position="31"/>
        <end position="42"/>
    </location>
</feature>
<proteinExistence type="predicted"/>
<feature type="transmembrane region" description="Helical" evidence="2">
    <location>
        <begin position="299"/>
        <end position="318"/>
    </location>
</feature>
<feature type="transmembrane region" description="Helical" evidence="2">
    <location>
        <begin position="271"/>
        <end position="293"/>
    </location>
</feature>
<evidence type="ECO:0000256" key="2">
    <source>
        <dbReference type="SAM" id="Phobius"/>
    </source>
</evidence>
<evidence type="ECO:0008006" key="5">
    <source>
        <dbReference type="Google" id="ProtNLM"/>
    </source>
</evidence>
<dbReference type="EMBL" id="MEZV01000039">
    <property type="protein sequence ID" value="OGD66309.1"/>
    <property type="molecule type" value="Genomic_DNA"/>
</dbReference>
<protein>
    <recommendedName>
        <fullName evidence="5">SD-repeat containing protein B domain-containing protein</fullName>
    </recommendedName>
</protein>
<dbReference type="Gene3D" id="2.60.40.1120">
    <property type="entry name" value="Carboxypeptidase-like, regulatory domain"/>
    <property type="match status" value="1"/>
</dbReference>